<evidence type="ECO:0000256" key="12">
    <source>
        <dbReference type="RuleBase" id="RU367080"/>
    </source>
</evidence>
<keyword evidence="16" id="KW-1185">Reference proteome</keyword>
<dbReference type="GO" id="GO:0008270">
    <property type="term" value="F:zinc ion binding"/>
    <property type="evidence" value="ECO:0007669"/>
    <property type="project" value="UniProtKB-KW"/>
</dbReference>
<keyword evidence="4 12" id="KW-0863">Zinc-finger</keyword>
<proteinExistence type="inferred from homology"/>
<evidence type="ECO:0000256" key="7">
    <source>
        <dbReference type="ARBA" id="ARBA00022912"/>
    </source>
</evidence>
<gene>
    <name evidence="15" type="ORF">CDL12_09726</name>
</gene>
<dbReference type="EMBL" id="NKXS01001637">
    <property type="protein sequence ID" value="PIN17613.1"/>
    <property type="molecule type" value="Genomic_DNA"/>
</dbReference>
<keyword evidence="8 12" id="KW-0539">Nucleus</keyword>
<feature type="region of interest" description="Disordered" evidence="13">
    <location>
        <begin position="184"/>
        <end position="223"/>
    </location>
</feature>
<evidence type="ECO:0000256" key="9">
    <source>
        <dbReference type="ARBA" id="ARBA00047761"/>
    </source>
</evidence>
<dbReference type="InterPro" id="IPR007308">
    <property type="entry name" value="Rtr1/RPAP2_dom"/>
</dbReference>
<evidence type="ECO:0000256" key="1">
    <source>
        <dbReference type="ARBA" id="ARBA00004123"/>
    </source>
</evidence>
<organism evidence="15 16">
    <name type="scientific">Handroanthus impetiginosus</name>
    <dbReference type="NCBI Taxonomy" id="429701"/>
    <lineage>
        <taxon>Eukaryota</taxon>
        <taxon>Viridiplantae</taxon>
        <taxon>Streptophyta</taxon>
        <taxon>Embryophyta</taxon>
        <taxon>Tracheophyta</taxon>
        <taxon>Spermatophyta</taxon>
        <taxon>Magnoliopsida</taxon>
        <taxon>eudicotyledons</taxon>
        <taxon>Gunneridae</taxon>
        <taxon>Pentapetalae</taxon>
        <taxon>asterids</taxon>
        <taxon>lamiids</taxon>
        <taxon>Lamiales</taxon>
        <taxon>Bignoniaceae</taxon>
        <taxon>Crescentiina</taxon>
        <taxon>Tabebuia alliance</taxon>
        <taxon>Handroanthus</taxon>
    </lineage>
</organism>
<reference evidence="16" key="1">
    <citation type="journal article" date="2018" name="Gigascience">
        <title>Genome assembly of the Pink Ipe (Handroanthus impetiginosus, Bignoniaceae), a highly valued, ecologically keystone Neotropical timber forest tree.</title>
        <authorList>
            <person name="Silva-Junior O.B."/>
            <person name="Grattapaglia D."/>
            <person name="Novaes E."/>
            <person name="Collevatti R.G."/>
        </authorList>
    </citation>
    <scope>NUCLEOTIDE SEQUENCE [LARGE SCALE GENOMIC DNA]</scope>
    <source>
        <strain evidence="16">cv. UFG-1</strain>
    </source>
</reference>
<evidence type="ECO:0000256" key="4">
    <source>
        <dbReference type="ARBA" id="ARBA00022771"/>
    </source>
</evidence>
<dbReference type="EC" id="3.1.3.16" evidence="12"/>
<evidence type="ECO:0000256" key="13">
    <source>
        <dbReference type="SAM" id="MobiDB-lite"/>
    </source>
</evidence>
<dbReference type="STRING" id="429701.A0A2G9HJK1"/>
<evidence type="ECO:0000256" key="11">
    <source>
        <dbReference type="PROSITE-ProRule" id="PRU00812"/>
    </source>
</evidence>
<evidence type="ECO:0000256" key="8">
    <source>
        <dbReference type="ARBA" id="ARBA00023242"/>
    </source>
</evidence>
<keyword evidence="5 12" id="KW-0378">Hydrolase</keyword>
<dbReference type="GO" id="GO:0005737">
    <property type="term" value="C:cytoplasm"/>
    <property type="evidence" value="ECO:0007669"/>
    <property type="project" value="TreeGrafter"/>
</dbReference>
<dbReference type="InterPro" id="IPR038534">
    <property type="entry name" value="Rtr1/RPAP2_sf"/>
</dbReference>
<keyword evidence="3 12" id="KW-0479">Metal-binding</keyword>
<dbReference type="GO" id="GO:0008420">
    <property type="term" value="F:RNA polymerase II CTD heptapeptide repeat phosphatase activity"/>
    <property type="evidence" value="ECO:0007669"/>
    <property type="project" value="UniProtKB-UniRule"/>
</dbReference>
<evidence type="ECO:0000256" key="3">
    <source>
        <dbReference type="ARBA" id="ARBA00022723"/>
    </source>
</evidence>
<feature type="region of interest" description="Disordered" evidence="13">
    <location>
        <begin position="263"/>
        <end position="358"/>
    </location>
</feature>
<feature type="compositionally biased region" description="Basic and acidic residues" evidence="13">
    <location>
        <begin position="345"/>
        <end position="358"/>
    </location>
</feature>
<evidence type="ECO:0000313" key="15">
    <source>
        <dbReference type="EMBL" id="PIN17613.1"/>
    </source>
</evidence>
<feature type="compositionally biased region" description="Polar residues" evidence="13">
    <location>
        <begin position="212"/>
        <end position="223"/>
    </location>
</feature>
<dbReference type="Gene3D" id="1.25.40.820">
    <property type="match status" value="1"/>
</dbReference>
<comment type="subcellular location">
    <subcellularLocation>
        <location evidence="1 12">Nucleus</location>
    </subcellularLocation>
</comment>
<dbReference type="InterPro" id="IPR039693">
    <property type="entry name" value="Rtr1/RPAP2"/>
</dbReference>
<accession>A0A2G9HJK1</accession>
<dbReference type="AlphaFoldDB" id="A0A2G9HJK1"/>
<feature type="domain" description="RTR1-type" evidence="14">
    <location>
        <begin position="32"/>
        <end position="117"/>
    </location>
</feature>
<feature type="compositionally biased region" description="Polar residues" evidence="13">
    <location>
        <begin position="319"/>
        <end position="332"/>
    </location>
</feature>
<comment type="catalytic activity">
    <reaction evidence="10 12">
        <text>O-phospho-L-threonyl-[protein] + H2O = L-threonyl-[protein] + phosphate</text>
        <dbReference type="Rhea" id="RHEA:47004"/>
        <dbReference type="Rhea" id="RHEA-COMP:11060"/>
        <dbReference type="Rhea" id="RHEA-COMP:11605"/>
        <dbReference type="ChEBI" id="CHEBI:15377"/>
        <dbReference type="ChEBI" id="CHEBI:30013"/>
        <dbReference type="ChEBI" id="CHEBI:43474"/>
        <dbReference type="ChEBI" id="CHEBI:61977"/>
        <dbReference type="EC" id="3.1.3.16"/>
    </reaction>
</comment>
<dbReference type="PANTHER" id="PTHR14732:SF0">
    <property type="entry name" value="RNA POLYMERASE II SUBUNIT B1 CTD PHOSPHATASE RPAP2-RELATED"/>
    <property type="match status" value="1"/>
</dbReference>
<dbReference type="Pfam" id="PF04181">
    <property type="entry name" value="RPAP2_Rtr1"/>
    <property type="match status" value="1"/>
</dbReference>
<evidence type="ECO:0000256" key="5">
    <source>
        <dbReference type="ARBA" id="ARBA00022801"/>
    </source>
</evidence>
<dbReference type="GO" id="GO:0005634">
    <property type="term" value="C:nucleus"/>
    <property type="evidence" value="ECO:0007669"/>
    <property type="project" value="UniProtKB-SubCell"/>
</dbReference>
<dbReference type="PROSITE" id="PS51479">
    <property type="entry name" value="ZF_RTR1"/>
    <property type="match status" value="1"/>
</dbReference>
<name>A0A2G9HJK1_9LAMI</name>
<keyword evidence="7 12" id="KW-0904">Protein phosphatase</keyword>
<evidence type="ECO:0000259" key="14">
    <source>
        <dbReference type="PROSITE" id="PS51479"/>
    </source>
</evidence>
<feature type="compositionally biased region" description="Basic and acidic residues" evidence="13">
    <location>
        <begin position="198"/>
        <end position="207"/>
    </location>
</feature>
<evidence type="ECO:0000256" key="2">
    <source>
        <dbReference type="ARBA" id="ARBA00005676"/>
    </source>
</evidence>
<comment type="caution">
    <text evidence="15">The sequence shown here is derived from an EMBL/GenBank/DDBJ whole genome shotgun (WGS) entry which is preliminary data.</text>
</comment>
<comment type="function">
    <text evidence="12">Putative RNA polymerase II subunit B1 C-terminal domain (CTD) phosphatase involved in RNA polymerase II transcription regulation.</text>
</comment>
<dbReference type="OrthoDB" id="2590500at2759"/>
<dbReference type="GO" id="GO:0043175">
    <property type="term" value="F:RNA polymerase core enzyme binding"/>
    <property type="evidence" value="ECO:0007669"/>
    <property type="project" value="UniProtKB-UniRule"/>
</dbReference>
<keyword evidence="6 12" id="KW-0862">Zinc</keyword>
<protein>
    <recommendedName>
        <fullName evidence="12">RNA polymerase II subunit B1 CTD phosphatase RPAP2 homolog</fullName>
        <ecNumber evidence="12">3.1.3.16</ecNumber>
    </recommendedName>
</protein>
<evidence type="ECO:0000313" key="16">
    <source>
        <dbReference type="Proteomes" id="UP000231279"/>
    </source>
</evidence>
<evidence type="ECO:0000256" key="10">
    <source>
        <dbReference type="ARBA" id="ARBA00048336"/>
    </source>
</evidence>
<dbReference type="Proteomes" id="UP000231279">
    <property type="component" value="Unassembled WGS sequence"/>
</dbReference>
<sequence>MMKDRVLSVKDAVHKLQLSLLEGIKHENQLFAAGSLISQSDYQDVVTERTIANMCGYPLCGNSLPSELPRKGHYRISLKEHKVYDLQETYMYCSSTCLINSRAYAASLQEERSSTLNPAKLNEVLRLFDGLSMDSVVNMGKNGDLGFSELKIQEKTDTQAGEVSLVEWIGPSNAIDGYVPLRDQNLGVQNSNNSKKGGRQEQVESKNRHAQPRTTSNLSSDMNFTSTIITQDEYSISKTVPSTTAKETKGKMNIKDVNHQGIPARRPAVPSENFQETKSQKFSKHKNVTPTDGKISILKDTAGPSQRDAVEGLHVGKGSASSNNFRKSSLRTSESKKATRSVTWADEKTDGDRQNLSESRVLNDKEKAIVSSHSAVEELGEESYRFASAEGCATALTEAAEAVASGKADVSDAVSEAGVIILSPPHGGDEAKPEENGDAVDTDQPLLKWPPEPGFSNADLFDFEDSWYDSPPEGFNLTLSPFSTMFMALFAWISSSSLAYIYGKEDNFHEEYLSVNGRE</sequence>
<dbReference type="PANTHER" id="PTHR14732">
    <property type="entry name" value="RNA POLYMERASE II SUBUNIT B1 CTD PHOSPHATASE RPAP2-RELATED"/>
    <property type="match status" value="1"/>
</dbReference>
<evidence type="ECO:0000256" key="6">
    <source>
        <dbReference type="ARBA" id="ARBA00022833"/>
    </source>
</evidence>
<comment type="similarity">
    <text evidence="2 11 12">Belongs to the RPAP2 family.</text>
</comment>
<comment type="catalytic activity">
    <reaction evidence="9 12">
        <text>O-phospho-L-seryl-[protein] + H2O = L-seryl-[protein] + phosphate</text>
        <dbReference type="Rhea" id="RHEA:20629"/>
        <dbReference type="Rhea" id="RHEA-COMP:9863"/>
        <dbReference type="Rhea" id="RHEA-COMP:11604"/>
        <dbReference type="ChEBI" id="CHEBI:15377"/>
        <dbReference type="ChEBI" id="CHEBI:29999"/>
        <dbReference type="ChEBI" id="CHEBI:43474"/>
        <dbReference type="ChEBI" id="CHEBI:83421"/>
        <dbReference type="EC" id="3.1.3.16"/>
    </reaction>
</comment>
<feature type="compositionally biased region" description="Polar residues" evidence="13">
    <location>
        <begin position="186"/>
        <end position="195"/>
    </location>
</feature>